<dbReference type="InterPro" id="IPR051678">
    <property type="entry name" value="AGP_Transferase"/>
</dbReference>
<feature type="domain" description="Aminoglycoside phosphotransferase" evidence="1">
    <location>
        <begin position="25"/>
        <end position="249"/>
    </location>
</feature>
<keyword evidence="2" id="KW-0808">Transferase</keyword>
<organism evidence="2 3">
    <name type="scientific">Cytobacillus firmus DS1</name>
    <dbReference type="NCBI Taxonomy" id="1307436"/>
    <lineage>
        <taxon>Bacteria</taxon>
        <taxon>Bacillati</taxon>
        <taxon>Bacillota</taxon>
        <taxon>Bacilli</taxon>
        <taxon>Bacillales</taxon>
        <taxon>Bacillaceae</taxon>
        <taxon>Cytobacillus</taxon>
    </lineage>
</organism>
<dbReference type="Proteomes" id="UP000019270">
    <property type="component" value="Unassembled WGS sequence"/>
</dbReference>
<gene>
    <name evidence="2" type="ORF">PBF_24683</name>
</gene>
<reference evidence="3" key="1">
    <citation type="submission" date="2013-03" db="EMBL/GenBank/DDBJ databases">
        <title>Draft genome sequence of Bacillus firmus DS1.</title>
        <authorList>
            <person name="Peng D."/>
            <person name="Zhu L."/>
            <person name="Sun M."/>
        </authorList>
    </citation>
    <scope>NUCLEOTIDE SEQUENCE [LARGE SCALE GENOMIC DNA]</scope>
    <source>
        <strain evidence="3">DS1</strain>
    </source>
</reference>
<dbReference type="GO" id="GO:0016740">
    <property type="term" value="F:transferase activity"/>
    <property type="evidence" value="ECO:0007669"/>
    <property type="project" value="UniProtKB-KW"/>
</dbReference>
<dbReference type="eggNOG" id="COG3173">
    <property type="taxonomic scope" value="Bacteria"/>
</dbReference>
<dbReference type="Gene3D" id="3.90.1200.10">
    <property type="match status" value="1"/>
</dbReference>
<dbReference type="SUPFAM" id="SSF56112">
    <property type="entry name" value="Protein kinase-like (PK-like)"/>
    <property type="match status" value="1"/>
</dbReference>
<dbReference type="Gene3D" id="3.30.200.20">
    <property type="entry name" value="Phosphorylase Kinase, domain 1"/>
    <property type="match status" value="1"/>
</dbReference>
<dbReference type="AlphaFoldDB" id="W7KQD8"/>
<dbReference type="Pfam" id="PF01636">
    <property type="entry name" value="APH"/>
    <property type="match status" value="1"/>
</dbReference>
<evidence type="ECO:0000313" key="3">
    <source>
        <dbReference type="Proteomes" id="UP000019270"/>
    </source>
</evidence>
<proteinExistence type="predicted"/>
<dbReference type="InterPro" id="IPR011009">
    <property type="entry name" value="Kinase-like_dom_sf"/>
</dbReference>
<dbReference type="RefSeq" id="WP_035333614.1">
    <property type="nucleotide sequence ID" value="NZ_APVL01000051.1"/>
</dbReference>
<protein>
    <submittedName>
        <fullName evidence="2">Aminoglycoside phosphotransferase</fullName>
    </submittedName>
</protein>
<dbReference type="InterPro" id="IPR002575">
    <property type="entry name" value="Aminoglycoside_PTrfase"/>
</dbReference>
<reference evidence="2 3" key="2">
    <citation type="journal article" date="2016" name="Sci. Rep.">
        <title>A novel serine protease, Sep1, from Bacillus firmus DS-1 has nematicidal activity and degrades multiple intestinal-associated nematode proteins.</title>
        <authorList>
            <person name="Geng C."/>
            <person name="Nie X."/>
            <person name="Tang Z."/>
            <person name="Zhang Y."/>
            <person name="Lin J."/>
            <person name="Sun M."/>
            <person name="Peng D."/>
        </authorList>
    </citation>
    <scope>NUCLEOTIDE SEQUENCE [LARGE SCALE GENOMIC DNA]</scope>
    <source>
        <strain evidence="2 3">DS1</strain>
    </source>
</reference>
<sequence>MIQNDKVKIIKKYLSDLQINSIYFNNQGWDNEIVIINDDIVFRFPKKNDIKEKLIKESALLNTLSKEVKIKKSSIKVPKYQIIYDENRSLQFVYYSYLEGFPISEINDKEIIKTEKSAQDIGEFLTVLHTLDVSNMRKVGLKRNHEKKYWLNFFKSVQMYLYKYISEKEQEDINNLFYSFLNNSKYSLYEEKVIHGDLTDSNILYCKKENRITGIIDFTDSQIGDPAFDFAGFYWDLGPEFTKKIISNYKVLDSDKKLMYNRITEFYGLQPIFHELVYSIKEGIEIDIAASMKKFYSLRPC</sequence>
<dbReference type="PATRIC" id="fig|1307436.3.peg.5248"/>
<dbReference type="OrthoDB" id="60975at2"/>
<name>W7KQD8_CYTFI</name>
<dbReference type="EMBL" id="APVL01000051">
    <property type="protein sequence ID" value="EWG08348.1"/>
    <property type="molecule type" value="Genomic_DNA"/>
</dbReference>
<evidence type="ECO:0000259" key="1">
    <source>
        <dbReference type="Pfam" id="PF01636"/>
    </source>
</evidence>
<accession>W7KQD8</accession>
<dbReference type="PANTHER" id="PTHR21310:SF42">
    <property type="entry name" value="BIFUNCTIONAL AAC_APH"/>
    <property type="match status" value="1"/>
</dbReference>
<dbReference type="PANTHER" id="PTHR21310">
    <property type="entry name" value="AMINOGLYCOSIDE PHOSPHOTRANSFERASE-RELATED-RELATED"/>
    <property type="match status" value="1"/>
</dbReference>
<comment type="caution">
    <text evidence="2">The sequence shown here is derived from an EMBL/GenBank/DDBJ whole genome shotgun (WGS) entry which is preliminary data.</text>
</comment>
<evidence type="ECO:0000313" key="2">
    <source>
        <dbReference type="EMBL" id="EWG08348.1"/>
    </source>
</evidence>